<accession>A0ABP7P883</accession>
<feature type="region of interest" description="Disordered" evidence="1">
    <location>
        <begin position="1"/>
        <end position="46"/>
    </location>
</feature>
<dbReference type="EMBL" id="BAAAZW010000006">
    <property type="protein sequence ID" value="GAA3961263.1"/>
    <property type="molecule type" value="Genomic_DNA"/>
</dbReference>
<reference evidence="4" key="1">
    <citation type="journal article" date="2019" name="Int. J. Syst. Evol. Microbiol.">
        <title>The Global Catalogue of Microorganisms (GCM) 10K type strain sequencing project: providing services to taxonomists for standard genome sequencing and annotation.</title>
        <authorList>
            <consortium name="The Broad Institute Genomics Platform"/>
            <consortium name="The Broad Institute Genome Sequencing Center for Infectious Disease"/>
            <person name="Wu L."/>
            <person name="Ma J."/>
        </authorList>
    </citation>
    <scope>NUCLEOTIDE SEQUENCE [LARGE SCALE GENOMIC DNA]</scope>
    <source>
        <strain evidence="4">JCM 16923</strain>
    </source>
</reference>
<name>A0ABP7P883_9ACTN</name>
<comment type="caution">
    <text evidence="3">The sequence shown here is derived from an EMBL/GenBank/DDBJ whole genome shotgun (WGS) entry which is preliminary data.</text>
</comment>
<keyword evidence="4" id="KW-1185">Reference proteome</keyword>
<feature type="transmembrane region" description="Helical" evidence="2">
    <location>
        <begin position="140"/>
        <end position="163"/>
    </location>
</feature>
<keyword evidence="2" id="KW-0472">Membrane</keyword>
<feature type="transmembrane region" description="Helical" evidence="2">
    <location>
        <begin position="184"/>
        <end position="207"/>
    </location>
</feature>
<feature type="transmembrane region" description="Helical" evidence="2">
    <location>
        <begin position="95"/>
        <end position="120"/>
    </location>
</feature>
<dbReference type="RefSeq" id="WP_344783565.1">
    <property type="nucleotide sequence ID" value="NZ_BAAAZW010000006.1"/>
</dbReference>
<protein>
    <submittedName>
        <fullName evidence="3">DUF2189 domain-containing protein</fullName>
    </submittedName>
</protein>
<evidence type="ECO:0000313" key="4">
    <source>
        <dbReference type="Proteomes" id="UP001418444"/>
    </source>
</evidence>
<feature type="transmembrane region" description="Helical" evidence="2">
    <location>
        <begin position="213"/>
        <end position="236"/>
    </location>
</feature>
<keyword evidence="2" id="KW-1133">Transmembrane helix</keyword>
<evidence type="ECO:0000256" key="1">
    <source>
        <dbReference type="SAM" id="MobiDB-lite"/>
    </source>
</evidence>
<evidence type="ECO:0000313" key="3">
    <source>
        <dbReference type="EMBL" id="GAA3961263.1"/>
    </source>
</evidence>
<organism evidence="3 4">
    <name type="scientific">Gordonia caeni</name>
    <dbReference type="NCBI Taxonomy" id="1007097"/>
    <lineage>
        <taxon>Bacteria</taxon>
        <taxon>Bacillati</taxon>
        <taxon>Actinomycetota</taxon>
        <taxon>Actinomycetes</taxon>
        <taxon>Mycobacteriales</taxon>
        <taxon>Gordoniaceae</taxon>
        <taxon>Gordonia</taxon>
    </lineage>
</organism>
<proteinExistence type="predicted"/>
<evidence type="ECO:0000256" key="2">
    <source>
        <dbReference type="SAM" id="Phobius"/>
    </source>
</evidence>
<dbReference type="Proteomes" id="UP001418444">
    <property type="component" value="Unassembled WGS sequence"/>
</dbReference>
<sequence>MTDPDEWRSVPPADSSANDPDHIPEIANPYADPGYPRHETAQPSYPQAAYAQPGFAQPGFAPPPGPELVIAPAQPALGTALRWAWSRLAAAPGTIIGAAALWGIIVVALLLMSSVIVGLVTLLGSGTDLTAAEELPLGPAIIALLLMAVVMSVIIALAMSCWLHGLIRIADGRKPELADFFRPVAFGTVLAVSLITSLVNAVADIVLSDVLRLGWASTFVSLAIGFCTLWMIYVATDGRAGTAGALRNGLDLSLRRAGPTAVVFAMTILLTLVGVLALVVGLLVTMPLVGLLTIYYYRSLTARPIAP</sequence>
<gene>
    <name evidence="3" type="ORF">GCM10022231_21680</name>
</gene>
<feature type="transmembrane region" description="Helical" evidence="2">
    <location>
        <begin position="257"/>
        <end position="284"/>
    </location>
</feature>
<keyword evidence="2" id="KW-0812">Transmembrane</keyword>